<dbReference type="Proteomes" id="UP001157418">
    <property type="component" value="Unassembled WGS sequence"/>
</dbReference>
<keyword evidence="2" id="KW-1185">Reference proteome</keyword>
<gene>
    <name evidence="1" type="ORF">LVIROSA_LOCUS11326</name>
</gene>
<reference evidence="1 2" key="1">
    <citation type="submission" date="2022-01" db="EMBL/GenBank/DDBJ databases">
        <authorList>
            <person name="Xiong W."/>
            <person name="Schranz E."/>
        </authorList>
    </citation>
    <scope>NUCLEOTIDE SEQUENCE [LARGE SCALE GENOMIC DNA]</scope>
</reference>
<proteinExistence type="predicted"/>
<evidence type="ECO:0000313" key="1">
    <source>
        <dbReference type="EMBL" id="CAH1424087.1"/>
    </source>
</evidence>
<accession>A0AAU9MC05</accession>
<evidence type="ECO:0000313" key="2">
    <source>
        <dbReference type="Proteomes" id="UP001157418"/>
    </source>
</evidence>
<dbReference type="EMBL" id="CAKMRJ010001316">
    <property type="protein sequence ID" value="CAH1424087.1"/>
    <property type="molecule type" value="Genomic_DNA"/>
</dbReference>
<name>A0AAU9MC05_9ASTR</name>
<protein>
    <submittedName>
        <fullName evidence="1">Uncharacterized protein</fullName>
    </submittedName>
</protein>
<dbReference type="AlphaFoldDB" id="A0AAU9MC05"/>
<organism evidence="1 2">
    <name type="scientific">Lactuca virosa</name>
    <dbReference type="NCBI Taxonomy" id="75947"/>
    <lineage>
        <taxon>Eukaryota</taxon>
        <taxon>Viridiplantae</taxon>
        <taxon>Streptophyta</taxon>
        <taxon>Embryophyta</taxon>
        <taxon>Tracheophyta</taxon>
        <taxon>Spermatophyta</taxon>
        <taxon>Magnoliopsida</taxon>
        <taxon>eudicotyledons</taxon>
        <taxon>Gunneridae</taxon>
        <taxon>Pentapetalae</taxon>
        <taxon>asterids</taxon>
        <taxon>campanulids</taxon>
        <taxon>Asterales</taxon>
        <taxon>Asteraceae</taxon>
        <taxon>Cichorioideae</taxon>
        <taxon>Cichorieae</taxon>
        <taxon>Lactucinae</taxon>
        <taxon>Lactuca</taxon>
    </lineage>
</organism>
<comment type="caution">
    <text evidence="1">The sequence shown here is derived from an EMBL/GenBank/DDBJ whole genome shotgun (WGS) entry which is preliminary data.</text>
</comment>
<sequence>MHDLINDLATSVAGDFFSRLDIEMKKEIRKEALEKYLHMSFVCEDYMVYKRFKAFKRAKSLRTFLGVSFEVKENWETFYLSNKILTDLLHELQLLRVLNLSHLSISEVIVKTQLLLESVGYQ</sequence>